<evidence type="ECO:0000313" key="3">
    <source>
        <dbReference type="EMBL" id="EFH79740.1"/>
    </source>
</evidence>
<dbReference type="Proteomes" id="UP000004508">
    <property type="component" value="Unassembled WGS sequence"/>
</dbReference>
<dbReference type="Pfam" id="PF13808">
    <property type="entry name" value="DDE_Tnp_1_assoc"/>
    <property type="match status" value="1"/>
</dbReference>
<reference evidence="4 5" key="1">
    <citation type="journal article" date="2011" name="Stand. Genomic Sci.">
        <title>Non-contiguous finished genome sequence and contextual data of the filamentous soil bacterium Ktedonobacter racemifer type strain (SOSP1-21).</title>
        <authorList>
            <person name="Chang Y.J."/>
            <person name="Land M."/>
            <person name="Hauser L."/>
            <person name="Chertkov O."/>
            <person name="Del Rio T.G."/>
            <person name="Nolan M."/>
            <person name="Copeland A."/>
            <person name="Tice H."/>
            <person name="Cheng J.F."/>
            <person name="Lucas S."/>
            <person name="Han C."/>
            <person name="Goodwin L."/>
            <person name="Pitluck S."/>
            <person name="Ivanova N."/>
            <person name="Ovchinikova G."/>
            <person name="Pati A."/>
            <person name="Chen A."/>
            <person name="Palaniappan K."/>
            <person name="Mavromatis K."/>
            <person name="Liolios K."/>
            <person name="Brettin T."/>
            <person name="Fiebig A."/>
            <person name="Rohde M."/>
            <person name="Abt B."/>
            <person name="Goker M."/>
            <person name="Detter J.C."/>
            <person name="Woyke T."/>
            <person name="Bristow J."/>
            <person name="Eisen J.A."/>
            <person name="Markowitz V."/>
            <person name="Hugenholtz P."/>
            <person name="Kyrpides N.C."/>
            <person name="Klenk H.P."/>
            <person name="Lapidus A."/>
        </authorList>
    </citation>
    <scope>NUCLEOTIDE SEQUENCE [LARGE SCALE GENOMIC DNA]</scope>
    <source>
        <strain evidence="5">DSM 44963</strain>
        <strain evidence="4">SOSP1-21</strain>
    </source>
</reference>
<dbReference type="GO" id="GO:0003677">
    <property type="term" value="F:DNA binding"/>
    <property type="evidence" value="ECO:0007669"/>
    <property type="project" value="InterPro"/>
</dbReference>
<proteinExistence type="predicted"/>
<evidence type="ECO:0000259" key="2">
    <source>
        <dbReference type="Pfam" id="PF13808"/>
    </source>
</evidence>
<organism evidence="4 5">
    <name type="scientific">Ktedonobacter racemifer DSM 44963</name>
    <dbReference type="NCBI Taxonomy" id="485913"/>
    <lineage>
        <taxon>Bacteria</taxon>
        <taxon>Bacillati</taxon>
        <taxon>Chloroflexota</taxon>
        <taxon>Ktedonobacteria</taxon>
        <taxon>Ktedonobacterales</taxon>
        <taxon>Ktedonobacteraceae</taxon>
        <taxon>Ktedonobacter</taxon>
    </lineage>
</organism>
<evidence type="ECO:0000313" key="5">
    <source>
        <dbReference type="Proteomes" id="UP000004508"/>
    </source>
</evidence>
<protein>
    <submittedName>
        <fullName evidence="4">Transposase IS4 family protein</fullName>
    </submittedName>
</protein>
<gene>
    <name evidence="3" type="ORF">Krac_0237</name>
    <name evidence="4" type="ORF">Krac_10279</name>
</gene>
<dbReference type="STRING" id="485913.Krac_0237"/>
<comment type="caution">
    <text evidence="4">The sequence shown here is derived from an EMBL/GenBank/DDBJ whole genome shotgun (WGS) entry which is preliminary data.</text>
</comment>
<evidence type="ECO:0000259" key="1">
    <source>
        <dbReference type="Pfam" id="PF01609"/>
    </source>
</evidence>
<dbReference type="PANTHER" id="PTHR30298">
    <property type="entry name" value="H REPEAT-ASSOCIATED PREDICTED TRANSPOSASE"/>
    <property type="match status" value="1"/>
</dbReference>
<dbReference type="EMBL" id="ADVG01000001">
    <property type="protein sequence ID" value="EFH88781.1"/>
    <property type="molecule type" value="Genomic_DNA"/>
</dbReference>
<feature type="domain" description="Transposase IS4-like" evidence="1">
    <location>
        <begin position="141"/>
        <end position="359"/>
    </location>
</feature>
<dbReference type="PANTHER" id="PTHR30298:SF0">
    <property type="entry name" value="PROTEIN YBFL-RELATED"/>
    <property type="match status" value="1"/>
</dbReference>
<dbReference type="AlphaFoldDB" id="D6TG79"/>
<evidence type="ECO:0000313" key="4">
    <source>
        <dbReference type="EMBL" id="EFH88781.1"/>
    </source>
</evidence>
<dbReference type="GO" id="GO:0006313">
    <property type="term" value="P:DNA transposition"/>
    <property type="evidence" value="ECO:0007669"/>
    <property type="project" value="InterPro"/>
</dbReference>
<sequence>MYLTISDEMKKAFPEALHVDPTSFYAAFAQVKDRRGKRGRRYPLPLILTLLLLGKLAGESSIHGIVEWIDERKEQLQGYLGWPRRFPTNSTYTFALSQCNDQEIATVLAGVVLKARAVEHCGEESGRLSKPGQEKPLIQTAMDGKQMRGTLGHQSSEQPPVHLLCLYECQSGIVLAQRGVRSKENEISAAAALLHPALVKGRIISADAMHTQTKWCAAVERYGGYYLLIAKLNQPQLYEDLRDFFEEEDAPRQQWQYARSVQKGHGRLEIRELWSSTLMNDWFEPQWAGVAQVFRLRRHTTHQKDGKVREEIVYGLTNLPPRLANAARLLQLQQAHWCIENRLHYRRDVTMGEDASQVRLAGAPAALAALNGGGLAMMDWLQVNNVASAMRHCCAQPREALQLLCGKLSR</sequence>
<dbReference type="GO" id="GO:0004803">
    <property type="term" value="F:transposase activity"/>
    <property type="evidence" value="ECO:0007669"/>
    <property type="project" value="InterPro"/>
</dbReference>
<dbReference type="InterPro" id="IPR002559">
    <property type="entry name" value="Transposase_11"/>
</dbReference>
<keyword evidence="5" id="KW-1185">Reference proteome</keyword>
<dbReference type="InParanoid" id="D6TG79"/>
<dbReference type="InterPro" id="IPR032806">
    <property type="entry name" value="YbfD_N"/>
</dbReference>
<dbReference type="NCBIfam" id="NF033564">
    <property type="entry name" value="transpos_ISAs1"/>
    <property type="match status" value="1"/>
</dbReference>
<dbReference type="RefSeq" id="WP_007904960.1">
    <property type="nucleotide sequence ID" value="NZ_ADVG01000001.1"/>
</dbReference>
<dbReference type="EMBL" id="ADVG01000005">
    <property type="protein sequence ID" value="EFH79740.1"/>
    <property type="molecule type" value="Genomic_DNA"/>
</dbReference>
<dbReference type="InterPro" id="IPR047647">
    <property type="entry name" value="ISAs1_transpos"/>
</dbReference>
<accession>D6TG79</accession>
<name>D6TG79_KTERA</name>
<feature type="domain" description="H repeat-associated protein N-terminal" evidence="2">
    <location>
        <begin position="27"/>
        <end position="108"/>
    </location>
</feature>
<dbReference type="Pfam" id="PF01609">
    <property type="entry name" value="DDE_Tnp_1"/>
    <property type="match status" value="1"/>
</dbReference>
<dbReference type="InterPro" id="IPR051698">
    <property type="entry name" value="Transposase_11-like"/>
</dbReference>
<dbReference type="OrthoDB" id="145986at2"/>
<dbReference type="eggNOG" id="COG5433">
    <property type="taxonomic scope" value="Bacteria"/>
</dbReference>